<dbReference type="EMBL" id="JRYR02000001">
    <property type="protein sequence ID" value="OHX66933.1"/>
    <property type="molecule type" value="Genomic_DNA"/>
</dbReference>
<gene>
    <name evidence="1" type="ORF">NH26_11545</name>
</gene>
<evidence type="ECO:0000313" key="1">
    <source>
        <dbReference type="EMBL" id="OHX66933.1"/>
    </source>
</evidence>
<dbReference type="InterPro" id="IPR026444">
    <property type="entry name" value="Secre_tail"/>
</dbReference>
<sequence length="455" mass="49958">MLILTTSYRIFAQTCGTSFGNLNTGTTYTFSDCKLTGGDVEFSAQGGDVDIIIAEGTTVIWEVDSLSLTSEKETISGGGGSIDVDLYGINITIEPGATLYIKGNDAGNLTINHKSSINVAHTGQLIIEGNYDTDDAISPEINILDPQTEDVSYDQPIYNTDDVANVHIHGNADLGYTNGNSPSKIYIIGSLEPAPKSFDDSYTTYELIEQFLIDNTTWFAGLSSFAKGFVMGIAEFLLSDSFPPINDSNTGFISGISGERDFVDLPVDLPVELTYFEANVINNEVELSWETATEINASHFLVQRSTDKSNWETIGEVEASGNTNYAIEYEFVDESPLKIAYYRLHQFDFDGANELFGPIKVQLNNSLSDFDVVLMPNVIQNGNNTRSSFTGLVPNTNVIVKLFDGSGRMLYSDEYQANSESMLKDLDVPDGLHAGVYYLHFQNGSELKRKRLILK</sequence>
<name>A0A1S1Z176_FLAPC</name>
<dbReference type="STRING" id="915059.NH26_11545"/>
<dbReference type="InterPro" id="IPR013783">
    <property type="entry name" value="Ig-like_fold"/>
</dbReference>
<reference evidence="1 2" key="1">
    <citation type="journal article" date="2012" name="Int. J. Syst. Evol. Microbiol.">
        <title>Flammeovirga pacifica sp. nov., isolated from deep-sea sediment.</title>
        <authorList>
            <person name="Xu H."/>
            <person name="Fu Y."/>
            <person name="Yang N."/>
            <person name="Ding Z."/>
            <person name="Lai Q."/>
            <person name="Zeng R."/>
        </authorList>
    </citation>
    <scope>NUCLEOTIDE SEQUENCE [LARGE SCALE GENOMIC DNA]</scope>
    <source>
        <strain evidence="2">DSM 24597 / LMG 26175 / WPAGA1</strain>
    </source>
</reference>
<dbReference type="Gene3D" id="2.60.40.10">
    <property type="entry name" value="Immunoglobulins"/>
    <property type="match status" value="1"/>
</dbReference>
<dbReference type="AlphaFoldDB" id="A0A1S1Z176"/>
<dbReference type="NCBIfam" id="TIGR04183">
    <property type="entry name" value="Por_Secre_tail"/>
    <property type="match status" value="1"/>
</dbReference>
<proteinExistence type="predicted"/>
<comment type="caution">
    <text evidence="1">The sequence shown here is derived from an EMBL/GenBank/DDBJ whole genome shotgun (WGS) entry which is preliminary data.</text>
</comment>
<organism evidence="1 2">
    <name type="scientific">Flammeovirga pacifica</name>
    <dbReference type="NCBI Taxonomy" id="915059"/>
    <lineage>
        <taxon>Bacteria</taxon>
        <taxon>Pseudomonadati</taxon>
        <taxon>Bacteroidota</taxon>
        <taxon>Cytophagia</taxon>
        <taxon>Cytophagales</taxon>
        <taxon>Flammeovirgaceae</taxon>
        <taxon>Flammeovirga</taxon>
    </lineage>
</organism>
<keyword evidence="2" id="KW-1185">Reference proteome</keyword>
<evidence type="ECO:0008006" key="3">
    <source>
        <dbReference type="Google" id="ProtNLM"/>
    </source>
</evidence>
<accession>A0A1S1Z176</accession>
<evidence type="ECO:0000313" key="2">
    <source>
        <dbReference type="Proteomes" id="UP000179797"/>
    </source>
</evidence>
<protein>
    <recommendedName>
        <fullName evidence="3">Secretion system C-terminal sorting domain-containing protein</fullName>
    </recommendedName>
</protein>
<dbReference type="Proteomes" id="UP000179797">
    <property type="component" value="Unassembled WGS sequence"/>
</dbReference>